<evidence type="ECO:0000259" key="13">
    <source>
        <dbReference type="PROSITE" id="PS50893"/>
    </source>
</evidence>
<dbReference type="Gene3D" id="1.10.287.380">
    <property type="entry name" value="Valyl-tRNA synthetase, C-terminal domain"/>
    <property type="match status" value="1"/>
</dbReference>
<dbReference type="InterPro" id="IPR032524">
    <property type="entry name" value="ABC_tran_C"/>
</dbReference>
<evidence type="ECO:0000256" key="4">
    <source>
        <dbReference type="ARBA" id="ARBA00022763"/>
    </source>
</evidence>
<evidence type="ECO:0000256" key="11">
    <source>
        <dbReference type="HAMAP-Rule" id="MF_00848"/>
    </source>
</evidence>
<keyword evidence="8 11" id="KW-0234">DNA repair</keyword>
<dbReference type="Pfam" id="PF16326">
    <property type="entry name" value="ABC_tran_CTD"/>
    <property type="match status" value="1"/>
</dbReference>
<evidence type="ECO:0000256" key="1">
    <source>
        <dbReference type="ARBA" id="ARBA00022490"/>
    </source>
</evidence>
<dbReference type="FunFam" id="3.40.50.300:FF:000309">
    <property type="entry name" value="ABC transporter ATP-binding protein"/>
    <property type="match status" value="1"/>
</dbReference>
<dbReference type="GO" id="GO:0016887">
    <property type="term" value="F:ATP hydrolysis activity"/>
    <property type="evidence" value="ECO:0007669"/>
    <property type="project" value="UniProtKB-UniRule"/>
</dbReference>
<comment type="function">
    <text evidence="11">Probably plays a role in ribosome assembly or function. May be involved in resolution of branched DNA intermediates that result from template switching in postreplication gaps. Binds DNA and has ATPase activity.</text>
</comment>
<keyword evidence="1 11" id="KW-0963">Cytoplasm</keyword>
<evidence type="ECO:0000256" key="2">
    <source>
        <dbReference type="ARBA" id="ARBA00022737"/>
    </source>
</evidence>
<evidence type="ECO:0000256" key="12">
    <source>
        <dbReference type="SAM" id="MobiDB-lite"/>
    </source>
</evidence>
<dbReference type="InterPro" id="IPR043686">
    <property type="entry name" value="Uup"/>
</dbReference>
<evidence type="ECO:0000256" key="8">
    <source>
        <dbReference type="ARBA" id="ARBA00023204"/>
    </source>
</evidence>
<dbReference type="AlphaFoldDB" id="A0A8J3GDK8"/>
<dbReference type="GO" id="GO:0006281">
    <property type="term" value="P:DNA repair"/>
    <property type="evidence" value="ECO:0007669"/>
    <property type="project" value="UniProtKB-KW"/>
</dbReference>
<keyword evidence="2 11" id="KW-0677">Repeat</keyword>
<dbReference type="Proteomes" id="UP000642829">
    <property type="component" value="Unassembled WGS sequence"/>
</dbReference>
<comment type="catalytic activity">
    <reaction evidence="9 11">
        <text>ATP + H2O = ADP + phosphate + H(+)</text>
        <dbReference type="Rhea" id="RHEA:13065"/>
        <dbReference type="ChEBI" id="CHEBI:15377"/>
        <dbReference type="ChEBI" id="CHEBI:15378"/>
        <dbReference type="ChEBI" id="CHEBI:30616"/>
        <dbReference type="ChEBI" id="CHEBI:43474"/>
        <dbReference type="ChEBI" id="CHEBI:456216"/>
    </reaction>
</comment>
<evidence type="ECO:0000313" key="14">
    <source>
        <dbReference type="EMBL" id="GHB92357.1"/>
    </source>
</evidence>
<proteinExistence type="inferred from homology"/>
<dbReference type="Gene3D" id="3.40.50.300">
    <property type="entry name" value="P-loop containing nucleotide triphosphate hydrolases"/>
    <property type="match status" value="2"/>
</dbReference>
<evidence type="ECO:0000256" key="9">
    <source>
        <dbReference type="ARBA" id="ARBA00049360"/>
    </source>
</evidence>
<dbReference type="EMBL" id="BMXG01000002">
    <property type="protein sequence ID" value="GHB92357.1"/>
    <property type="molecule type" value="Genomic_DNA"/>
</dbReference>
<keyword evidence="15" id="KW-1185">Reference proteome</keyword>
<keyword evidence="5 11" id="KW-0378">Hydrolase</keyword>
<evidence type="ECO:0000256" key="6">
    <source>
        <dbReference type="ARBA" id="ARBA00022840"/>
    </source>
</evidence>
<dbReference type="InterPro" id="IPR003593">
    <property type="entry name" value="AAA+_ATPase"/>
</dbReference>
<dbReference type="InterPro" id="IPR051309">
    <property type="entry name" value="ABCF_ATPase"/>
</dbReference>
<feature type="domain" description="ABC transporter" evidence="13">
    <location>
        <begin position="2"/>
        <end position="217"/>
    </location>
</feature>
<dbReference type="PROSITE" id="PS50893">
    <property type="entry name" value="ABC_TRANSPORTER_2"/>
    <property type="match status" value="2"/>
</dbReference>
<dbReference type="SUPFAM" id="SSF52540">
    <property type="entry name" value="P-loop containing nucleoside triphosphate hydrolases"/>
    <property type="match status" value="2"/>
</dbReference>
<dbReference type="FunFam" id="3.40.50.300:FF:000011">
    <property type="entry name" value="Putative ABC transporter ATP-binding component"/>
    <property type="match status" value="1"/>
</dbReference>
<keyword evidence="3 11" id="KW-0547">Nucleotide-binding</keyword>
<accession>A0A8J3GDK8</accession>
<dbReference type="EC" id="3.6.1.-" evidence="11"/>
<comment type="similarity">
    <text evidence="10 11">Belongs to the ABC transporter superfamily. ABCF family. Uup subfamily.</text>
</comment>
<dbReference type="Pfam" id="PF12848">
    <property type="entry name" value="ABC_tran_Xtn"/>
    <property type="match status" value="1"/>
</dbReference>
<sequence>MLHVRNLSLAFGGPSLFDGASFEVRPGERVCLVGRNGAGKSSLLKVLAGAIEPDKGEVYVPAGTHVAMLEQEATIELTGTVREVMDSALDTDKLEQWECEARVDRLLGDMQLDGEVDFDSLSAGMKRRVLLGRCLATEPGVLLLDEPTNHLDVEAIAWMETFLPRFRGALLFITHDRAFLQNVATRILDLERGVLISWDCDYHTYLERKEAWLKAEARQRAEFDKKLAKEEVWIRRGVEARRTRNEGRVRALFKLRDEHRGRRDRQGSVNLALEEAERSGLKVISTENVSFRYGDEPIIEDFSTLIRRGDKVGIVGSNGAGKSTLVRLLLGKLTPKSGSVKLGSNLEVAYFDQLREALDPEMRVVDAIAGGRDEVSINGARRHVMGYLGDFLFSPDRARSQVKVLSGGERNRLLLARLFTKPFNLLVMDEPTNDLDLETLELLEERLLEYSGTLLLVSHDRAFLDNVVTELFVLDGSGSVQQIVGGYTDYLATRKKQIAAAPAAPASPPSTPTKGKTAKPRKLLNRERWEWEALPAEIEKLETEQAEVAELLGDPATYQDTEKLIKAQNHLDDLDAKLLKKYERWEELDALKTSLGE</sequence>
<dbReference type="HAMAP" id="MF_00848">
    <property type="entry name" value="Uup"/>
    <property type="match status" value="1"/>
</dbReference>
<feature type="domain" description="ABC transporter" evidence="13">
    <location>
        <begin position="284"/>
        <end position="501"/>
    </location>
</feature>
<dbReference type="InterPro" id="IPR003439">
    <property type="entry name" value="ABC_transporter-like_ATP-bd"/>
</dbReference>
<dbReference type="GO" id="GO:0005524">
    <property type="term" value="F:ATP binding"/>
    <property type="evidence" value="ECO:0007669"/>
    <property type="project" value="UniProtKB-UniRule"/>
</dbReference>
<dbReference type="InterPro" id="IPR037118">
    <property type="entry name" value="Val-tRNA_synth_C_sf"/>
</dbReference>
<feature type="binding site" evidence="11">
    <location>
        <begin position="34"/>
        <end position="41"/>
    </location>
    <ligand>
        <name>ATP</name>
        <dbReference type="ChEBI" id="CHEBI:30616"/>
        <label>1</label>
    </ligand>
</feature>
<evidence type="ECO:0000256" key="5">
    <source>
        <dbReference type="ARBA" id="ARBA00022801"/>
    </source>
</evidence>
<feature type="region of interest" description="Disordered" evidence="12">
    <location>
        <begin position="500"/>
        <end position="521"/>
    </location>
</feature>
<protein>
    <recommendedName>
        <fullName evidence="11">ATP-binding protein Uup</fullName>
        <ecNumber evidence="11">3.6.1.-</ecNumber>
    </recommendedName>
</protein>
<dbReference type="CDD" id="cd03221">
    <property type="entry name" value="ABCF_EF-3"/>
    <property type="match status" value="2"/>
</dbReference>
<keyword evidence="4 11" id="KW-0227">DNA damage</keyword>
<dbReference type="PROSITE" id="PS00211">
    <property type="entry name" value="ABC_TRANSPORTER_1"/>
    <property type="match status" value="2"/>
</dbReference>
<reference evidence="14" key="2">
    <citation type="submission" date="2020-09" db="EMBL/GenBank/DDBJ databases">
        <authorList>
            <person name="Sun Q."/>
            <person name="Kim S."/>
        </authorList>
    </citation>
    <scope>NUCLEOTIDE SEQUENCE</scope>
    <source>
        <strain evidence="14">KCTC 12870</strain>
    </source>
</reference>
<evidence type="ECO:0000313" key="15">
    <source>
        <dbReference type="Proteomes" id="UP000642829"/>
    </source>
</evidence>
<dbReference type="GO" id="GO:0005737">
    <property type="term" value="C:cytoplasm"/>
    <property type="evidence" value="ECO:0007669"/>
    <property type="project" value="UniProtKB-SubCell"/>
</dbReference>
<comment type="subcellular location">
    <subcellularLocation>
        <location evidence="11">Cytoplasm</location>
    </subcellularLocation>
    <text evidence="11">Associates with ribosomes.</text>
</comment>
<dbReference type="PANTHER" id="PTHR42855:SF1">
    <property type="entry name" value="ABC TRANSPORTER DOMAIN-CONTAINING PROTEIN"/>
    <property type="match status" value="1"/>
</dbReference>
<evidence type="ECO:0000256" key="10">
    <source>
        <dbReference type="ARBA" id="ARBA00061478"/>
    </source>
</evidence>
<keyword evidence="7 11" id="KW-0238">DNA-binding</keyword>
<organism evidence="14 15">
    <name type="scientific">Cerasicoccus arenae</name>
    <dbReference type="NCBI Taxonomy" id="424488"/>
    <lineage>
        <taxon>Bacteria</taxon>
        <taxon>Pseudomonadati</taxon>
        <taxon>Verrucomicrobiota</taxon>
        <taxon>Opitutia</taxon>
        <taxon>Puniceicoccales</taxon>
        <taxon>Cerasicoccaceae</taxon>
        <taxon>Cerasicoccus</taxon>
    </lineage>
</organism>
<name>A0A8J3GDK8_9BACT</name>
<dbReference type="Pfam" id="PF00005">
    <property type="entry name" value="ABC_tran"/>
    <property type="match status" value="2"/>
</dbReference>
<dbReference type="GO" id="GO:0003677">
    <property type="term" value="F:DNA binding"/>
    <property type="evidence" value="ECO:0007669"/>
    <property type="project" value="UniProtKB-UniRule"/>
</dbReference>
<gene>
    <name evidence="11 14" type="primary">uup</name>
    <name evidence="14" type="ORF">GCM10007047_04310</name>
</gene>
<dbReference type="InterPro" id="IPR017871">
    <property type="entry name" value="ABC_transporter-like_CS"/>
</dbReference>
<keyword evidence="6 11" id="KW-0067">ATP-binding</keyword>
<dbReference type="PANTHER" id="PTHR42855">
    <property type="entry name" value="ABC TRANSPORTER ATP-BINDING SUBUNIT"/>
    <property type="match status" value="1"/>
</dbReference>
<evidence type="ECO:0000256" key="3">
    <source>
        <dbReference type="ARBA" id="ARBA00022741"/>
    </source>
</evidence>
<comment type="caution">
    <text evidence="14">The sequence shown here is derived from an EMBL/GenBank/DDBJ whole genome shotgun (WGS) entry which is preliminary data.</text>
</comment>
<feature type="binding site" evidence="11">
    <location>
        <begin position="316"/>
        <end position="323"/>
    </location>
    <ligand>
        <name>ATP</name>
        <dbReference type="ChEBI" id="CHEBI:30616"/>
        <label>2</label>
    </ligand>
</feature>
<reference evidence="14" key="1">
    <citation type="journal article" date="2014" name="Int. J. Syst. Evol. Microbiol.">
        <title>Complete genome sequence of Corynebacterium casei LMG S-19264T (=DSM 44701T), isolated from a smear-ripened cheese.</title>
        <authorList>
            <consortium name="US DOE Joint Genome Institute (JGI-PGF)"/>
            <person name="Walter F."/>
            <person name="Albersmeier A."/>
            <person name="Kalinowski J."/>
            <person name="Ruckert C."/>
        </authorList>
    </citation>
    <scope>NUCLEOTIDE SEQUENCE</scope>
    <source>
        <strain evidence="14">KCTC 12870</strain>
    </source>
</reference>
<dbReference type="RefSeq" id="WP_189511400.1">
    <property type="nucleotide sequence ID" value="NZ_BMXG01000002.1"/>
</dbReference>
<evidence type="ECO:0000256" key="7">
    <source>
        <dbReference type="ARBA" id="ARBA00023125"/>
    </source>
</evidence>
<dbReference type="SMART" id="SM00382">
    <property type="entry name" value="AAA"/>
    <property type="match status" value="2"/>
</dbReference>
<dbReference type="InterPro" id="IPR032781">
    <property type="entry name" value="ABC_tran_Xtn"/>
</dbReference>
<dbReference type="InterPro" id="IPR027417">
    <property type="entry name" value="P-loop_NTPase"/>
</dbReference>
<dbReference type="GO" id="GO:0043022">
    <property type="term" value="F:ribosome binding"/>
    <property type="evidence" value="ECO:0007669"/>
    <property type="project" value="UniProtKB-UniRule"/>
</dbReference>